<proteinExistence type="predicted"/>
<evidence type="ECO:0000313" key="12">
    <source>
        <dbReference type="EMBL" id="KAF1692873.1"/>
    </source>
</evidence>
<dbReference type="InterPro" id="IPR036986">
    <property type="entry name" value="S4_RNA-bd_sf"/>
</dbReference>
<reference evidence="12 13" key="1">
    <citation type="submission" date="2017-10" db="EMBL/GenBank/DDBJ databases">
        <title>Whole genome sequencing of members of genus Pseudoxanthomonas.</title>
        <authorList>
            <person name="Kumar S."/>
            <person name="Bansal K."/>
            <person name="Kaur A."/>
            <person name="Patil P."/>
            <person name="Sharma S."/>
            <person name="Patil P.B."/>
        </authorList>
    </citation>
    <scope>NUCLEOTIDE SEQUENCE [LARGE SCALE GENOMIC DNA]</scope>
    <source>
        <strain evidence="12 13">DSM 17801</strain>
    </source>
</reference>
<dbReference type="InterPro" id="IPR002942">
    <property type="entry name" value="S4_RNA-bd"/>
</dbReference>
<protein>
    <recommendedName>
        <fullName evidence="4">Dual-specificity RNA pseudouridine synthase RluF</fullName>
        <ecNumber evidence="3">5.4.99.21</ecNumber>
    </recommendedName>
    <alternativeName>
        <fullName evidence="6">23S rRNA pseudouridine(2604) synthase</fullName>
    </alternativeName>
    <alternativeName>
        <fullName evidence="8">Ribosomal large subunit pseudouridine synthase F</fullName>
    </alternativeName>
    <alternativeName>
        <fullName evidence="7">rRNA pseudouridylate synthase F</fullName>
    </alternativeName>
    <alternativeName>
        <fullName evidence="9">rRNA-uridine isomerase F</fullName>
    </alternativeName>
    <alternativeName>
        <fullName evidence="5">tRNA(Tyr) pseudouridine(35) synthase</fullName>
    </alternativeName>
</protein>
<dbReference type="RefSeq" id="WP_162411093.1">
    <property type="nucleotide sequence ID" value="NZ_PDWN01000014.1"/>
</dbReference>
<evidence type="ECO:0000256" key="8">
    <source>
        <dbReference type="ARBA" id="ARBA00042890"/>
    </source>
</evidence>
<evidence type="ECO:0000256" key="6">
    <source>
        <dbReference type="ARBA" id="ARBA00041697"/>
    </source>
</evidence>
<keyword evidence="10" id="KW-0694">RNA-binding</keyword>
<dbReference type="Gene3D" id="3.10.290.10">
    <property type="entry name" value="RNA-binding S4 domain"/>
    <property type="match status" value="1"/>
</dbReference>
<dbReference type="PANTHER" id="PTHR47683">
    <property type="entry name" value="PSEUDOURIDINE SYNTHASE FAMILY PROTEIN-RELATED"/>
    <property type="match status" value="1"/>
</dbReference>
<evidence type="ECO:0000256" key="1">
    <source>
        <dbReference type="ARBA" id="ARBA00036390"/>
    </source>
</evidence>
<dbReference type="PANTHER" id="PTHR47683:SF2">
    <property type="entry name" value="RNA-BINDING S4 DOMAIN-CONTAINING PROTEIN"/>
    <property type="match status" value="1"/>
</dbReference>
<evidence type="ECO:0000256" key="2">
    <source>
        <dbReference type="ARBA" id="ARBA00036535"/>
    </source>
</evidence>
<gene>
    <name evidence="12" type="ORF">CSC65_13330</name>
</gene>
<dbReference type="PROSITE" id="PS50889">
    <property type="entry name" value="S4"/>
    <property type="match status" value="1"/>
</dbReference>
<dbReference type="InterPro" id="IPR050343">
    <property type="entry name" value="RsuA_PseudoU_synthase"/>
</dbReference>
<keyword evidence="13" id="KW-1185">Reference proteome</keyword>
<evidence type="ECO:0000256" key="7">
    <source>
        <dbReference type="ARBA" id="ARBA00042843"/>
    </source>
</evidence>
<feature type="domain" description="RNA-binding S4" evidence="11">
    <location>
        <begin position="5"/>
        <end position="63"/>
    </location>
</feature>
<evidence type="ECO:0000313" key="13">
    <source>
        <dbReference type="Proteomes" id="UP000788419"/>
    </source>
</evidence>
<dbReference type="Pfam" id="PF01479">
    <property type="entry name" value="S4"/>
    <property type="match status" value="1"/>
</dbReference>
<dbReference type="SUPFAM" id="SSF55174">
    <property type="entry name" value="Alpha-L RNA-binding motif"/>
    <property type="match status" value="1"/>
</dbReference>
<evidence type="ECO:0000256" key="5">
    <source>
        <dbReference type="ARBA" id="ARBA00041420"/>
    </source>
</evidence>
<dbReference type="EC" id="5.4.99.21" evidence="3"/>
<organism evidence="12 13">
    <name type="scientific">Pseudoxanthomonas daejeonensis</name>
    <dbReference type="NCBI Taxonomy" id="266062"/>
    <lineage>
        <taxon>Bacteria</taxon>
        <taxon>Pseudomonadati</taxon>
        <taxon>Pseudomonadota</taxon>
        <taxon>Gammaproteobacteria</taxon>
        <taxon>Lysobacterales</taxon>
        <taxon>Lysobacteraceae</taxon>
        <taxon>Pseudoxanthomonas</taxon>
    </lineage>
</organism>
<accession>A0ABQ6Z4R3</accession>
<dbReference type="SUPFAM" id="SSF55120">
    <property type="entry name" value="Pseudouridine synthase"/>
    <property type="match status" value="1"/>
</dbReference>
<dbReference type="EMBL" id="PDWN01000014">
    <property type="protein sequence ID" value="KAF1692873.1"/>
    <property type="molecule type" value="Genomic_DNA"/>
</dbReference>
<dbReference type="CDD" id="cd02555">
    <property type="entry name" value="PSSA_1"/>
    <property type="match status" value="1"/>
</dbReference>
<dbReference type="Gene3D" id="3.30.2350.10">
    <property type="entry name" value="Pseudouridine synthase"/>
    <property type="match status" value="1"/>
</dbReference>
<name>A0ABQ6Z4R3_9GAMM</name>
<dbReference type="InterPro" id="IPR020103">
    <property type="entry name" value="PsdUridine_synth_cat_dom_sf"/>
</dbReference>
<dbReference type="Proteomes" id="UP000788419">
    <property type="component" value="Unassembled WGS sequence"/>
</dbReference>
<dbReference type="CDD" id="cd00165">
    <property type="entry name" value="S4"/>
    <property type="match status" value="1"/>
</dbReference>
<comment type="caution">
    <text evidence="12">The sequence shown here is derived from an EMBL/GenBank/DDBJ whole genome shotgun (WGS) entry which is preliminary data.</text>
</comment>
<evidence type="ECO:0000256" key="9">
    <source>
        <dbReference type="ARBA" id="ARBA00043147"/>
    </source>
</evidence>
<evidence type="ECO:0000259" key="11">
    <source>
        <dbReference type="SMART" id="SM00363"/>
    </source>
</evidence>
<evidence type="ECO:0000256" key="10">
    <source>
        <dbReference type="PROSITE-ProRule" id="PRU00182"/>
    </source>
</evidence>
<evidence type="ECO:0000256" key="4">
    <source>
        <dbReference type="ARBA" id="ARBA00039989"/>
    </source>
</evidence>
<evidence type="ECO:0000256" key="3">
    <source>
        <dbReference type="ARBA" id="ARBA00038922"/>
    </source>
</evidence>
<comment type="catalytic activity">
    <reaction evidence="1">
        <text>uridine(35) in tRNA(Tyr) = pseudouridine(35) in tRNA(Tyr)</text>
        <dbReference type="Rhea" id="RHEA:60556"/>
        <dbReference type="Rhea" id="RHEA-COMP:15607"/>
        <dbReference type="Rhea" id="RHEA-COMP:15608"/>
        <dbReference type="ChEBI" id="CHEBI:65314"/>
        <dbReference type="ChEBI" id="CHEBI:65315"/>
    </reaction>
</comment>
<sequence>MSDPVRLAHRVAELLGCSRADAEQYIRNGWVSVDGQVVEAPQHRVTDERVELDPDATLEAVEPATILLHKPSGWDAISGAKPASGLVTPENRWADDPSGIRPLQRHFHRLTPLVSMDAEASGLMVLTQDGRVWRRLTEDGDEIEHEYIVEVDGELAPYGMHKLGQGLSYNGRVLPACKVSWQNETRLRFAIKGVQGGQLREMCRQVGLRVVSIRRLRIGKISLGKGPDGAMPPGAWRYLPAGERF</sequence>
<dbReference type="SMART" id="SM00363">
    <property type="entry name" value="S4"/>
    <property type="match status" value="1"/>
</dbReference>
<comment type="catalytic activity">
    <reaction evidence="2">
        <text>uridine(2604) in 23S rRNA = pseudouridine(2604) in 23S rRNA</text>
        <dbReference type="Rhea" id="RHEA:38875"/>
        <dbReference type="Rhea" id="RHEA-COMP:10093"/>
        <dbReference type="Rhea" id="RHEA-COMP:10094"/>
        <dbReference type="ChEBI" id="CHEBI:65314"/>
        <dbReference type="ChEBI" id="CHEBI:65315"/>
        <dbReference type="EC" id="5.4.99.21"/>
    </reaction>
</comment>